<dbReference type="AlphaFoldDB" id="A0A1I4QQQ1"/>
<accession>A0A1I4QQQ1</accession>
<dbReference type="PRINTS" id="PR00738">
    <property type="entry name" value="GLHYDRLASE20"/>
</dbReference>
<comment type="similarity">
    <text evidence="2">Belongs to the glycosyl hydrolase 20 family.</text>
</comment>
<dbReference type="RefSeq" id="WP_101287601.1">
    <property type="nucleotide sequence ID" value="NZ_FOUQ01000001.1"/>
</dbReference>
<dbReference type="CDD" id="cd06563">
    <property type="entry name" value="GH20_chitobiase-like"/>
    <property type="match status" value="1"/>
</dbReference>
<evidence type="ECO:0000256" key="3">
    <source>
        <dbReference type="ARBA" id="ARBA00012663"/>
    </source>
</evidence>
<dbReference type="SUPFAM" id="SSF55545">
    <property type="entry name" value="beta-N-acetylhexosaminidase-like domain"/>
    <property type="match status" value="1"/>
</dbReference>
<dbReference type="InterPro" id="IPR017853">
    <property type="entry name" value="GH"/>
</dbReference>
<comment type="caution">
    <text evidence="8">The sequence shown here is derived from an EMBL/GenBank/DDBJ whole genome shotgun (WGS) entry which is preliminary data.</text>
</comment>
<reference evidence="8 9" key="1">
    <citation type="submission" date="2017-12" db="EMBL/GenBank/DDBJ databases">
        <title>Anaerobic carbon monoxide metabolism by Pleomorphomonas carboxyditropha sp. nov., a new mesophilic hydrogenogenic carboxidotroph.</title>
        <authorList>
            <person name="Esquivel-Elizondo S."/>
            <person name="Krajmalnik-Brown R."/>
        </authorList>
    </citation>
    <scope>NUCLEOTIDE SEQUENCE [LARGE SCALE GENOMIC DNA]</scope>
    <source>
        <strain evidence="8 9">R5-392</strain>
    </source>
</reference>
<dbReference type="InterPro" id="IPR015883">
    <property type="entry name" value="Glyco_hydro_20_cat"/>
</dbReference>
<organism evidence="8 9">
    <name type="scientific">Pleomorphomonas diazotrophica</name>
    <dbReference type="NCBI Taxonomy" id="1166257"/>
    <lineage>
        <taxon>Bacteria</taxon>
        <taxon>Pseudomonadati</taxon>
        <taxon>Pseudomonadota</taxon>
        <taxon>Alphaproteobacteria</taxon>
        <taxon>Hyphomicrobiales</taxon>
        <taxon>Pleomorphomonadaceae</taxon>
        <taxon>Pleomorphomonas</taxon>
    </lineage>
</organism>
<dbReference type="EMBL" id="PJNW01000002">
    <property type="protein sequence ID" value="PKR90508.1"/>
    <property type="molecule type" value="Genomic_DNA"/>
</dbReference>
<dbReference type="OrthoDB" id="9763537at2"/>
<name>A0A1I4QQQ1_9HYPH</name>
<evidence type="ECO:0000256" key="4">
    <source>
        <dbReference type="ARBA" id="ARBA00022801"/>
    </source>
</evidence>
<dbReference type="InterPro" id="IPR029018">
    <property type="entry name" value="Hex-like_dom2"/>
</dbReference>
<dbReference type="Gene3D" id="3.30.379.10">
    <property type="entry name" value="Chitobiase/beta-hexosaminidase domain 2-like"/>
    <property type="match status" value="1"/>
</dbReference>
<keyword evidence="4" id="KW-0378">Hydrolase</keyword>
<dbReference type="GO" id="GO:0016020">
    <property type="term" value="C:membrane"/>
    <property type="evidence" value="ECO:0007669"/>
    <property type="project" value="TreeGrafter"/>
</dbReference>
<evidence type="ECO:0000256" key="1">
    <source>
        <dbReference type="ARBA" id="ARBA00001231"/>
    </source>
</evidence>
<dbReference type="Pfam" id="PF00728">
    <property type="entry name" value="Glyco_hydro_20"/>
    <property type="match status" value="1"/>
</dbReference>
<dbReference type="GO" id="GO:0004563">
    <property type="term" value="F:beta-N-acetylhexosaminidase activity"/>
    <property type="evidence" value="ECO:0007669"/>
    <property type="project" value="UniProtKB-EC"/>
</dbReference>
<protein>
    <recommendedName>
        <fullName evidence="3">beta-N-acetylhexosaminidase</fullName>
        <ecNumber evidence="3">3.2.1.52</ecNumber>
    </recommendedName>
    <alternativeName>
        <fullName evidence="5">Beta-N-acetylhexosaminidase</fullName>
    </alternativeName>
</protein>
<dbReference type="SUPFAM" id="SSF51445">
    <property type="entry name" value="(Trans)glycosidases"/>
    <property type="match status" value="1"/>
</dbReference>
<dbReference type="PANTHER" id="PTHR22600">
    <property type="entry name" value="BETA-HEXOSAMINIDASE"/>
    <property type="match status" value="1"/>
</dbReference>
<comment type="catalytic activity">
    <reaction evidence="1">
        <text>Hydrolysis of terminal non-reducing N-acetyl-D-hexosamine residues in N-acetyl-beta-D-hexosaminides.</text>
        <dbReference type="EC" id="3.2.1.52"/>
    </reaction>
</comment>
<feature type="domain" description="Glycoside hydrolase family 20 catalytic" evidence="7">
    <location>
        <begin position="280"/>
        <end position="626"/>
    </location>
</feature>
<keyword evidence="9" id="KW-1185">Reference proteome</keyword>
<dbReference type="PANTHER" id="PTHR22600:SF57">
    <property type="entry name" value="BETA-N-ACETYLHEXOSAMINIDASE"/>
    <property type="match status" value="1"/>
</dbReference>
<evidence type="ECO:0000313" key="9">
    <source>
        <dbReference type="Proteomes" id="UP000233491"/>
    </source>
</evidence>
<feature type="active site" description="Proton donor" evidence="6">
    <location>
        <position position="455"/>
    </location>
</feature>
<evidence type="ECO:0000313" key="8">
    <source>
        <dbReference type="EMBL" id="PKR90508.1"/>
    </source>
</evidence>
<dbReference type="EC" id="3.2.1.52" evidence="3"/>
<dbReference type="Proteomes" id="UP000233491">
    <property type="component" value="Unassembled WGS sequence"/>
</dbReference>
<dbReference type="GO" id="GO:0005975">
    <property type="term" value="P:carbohydrate metabolic process"/>
    <property type="evidence" value="ECO:0007669"/>
    <property type="project" value="InterPro"/>
</dbReference>
<dbReference type="GO" id="GO:0030203">
    <property type="term" value="P:glycosaminoglycan metabolic process"/>
    <property type="evidence" value="ECO:0007669"/>
    <property type="project" value="TreeGrafter"/>
</dbReference>
<dbReference type="InterPro" id="IPR025705">
    <property type="entry name" value="Beta_hexosaminidase_sua/sub"/>
</dbReference>
<gene>
    <name evidence="8" type="ORF">CXZ10_03825</name>
</gene>
<evidence type="ECO:0000256" key="5">
    <source>
        <dbReference type="ARBA" id="ARBA00030512"/>
    </source>
</evidence>
<evidence type="ECO:0000259" key="7">
    <source>
        <dbReference type="Pfam" id="PF00728"/>
    </source>
</evidence>
<dbReference type="Gene3D" id="3.20.20.80">
    <property type="entry name" value="Glycosidases"/>
    <property type="match status" value="1"/>
</dbReference>
<evidence type="ECO:0000256" key="6">
    <source>
        <dbReference type="PIRSR" id="PIRSR625705-1"/>
    </source>
</evidence>
<sequence length="645" mass="69628">MTDQQRAPGVPDQSCFHVDCLWRPLAGDPAGRFIFELCNTGSDPISGFRLAFTTLRFVERDPAAENVRLLDRRGYFHDVAPPEGFRLASGDRWCFSLGGITGEPQHRSEGIVSAYVTLADGSRKPVTVGDLRREPSGEKRASGAVAVQPFALTPWPAEVALVPADRLPGYLAPADGATADELSAVSGAMALFRRLFPIEPAPFSLMALPGDGLLRFATDAALGREDYRLDFQVDEILVTTADAAGRQYALTALGQLLRGARTGAGFCFPGEGHVIDRPRFSWRGCHLDTARRFFPVGDLARFLDCLAYLRLNVFHWHLTDDEAWRLEIGGYPQLTSVGSVRGPDAALPPQLGDGLEVSGGFYGHADVRALVAHARRLNIEIVPEVDIPGHSTAALAALPALADPGEPADAYASVQGFANNALNPAVDLTWSMLEAVFDDLAALFPSSHLHVGGDEVAHGAWLQSPLAVRLMADLGINDPEALQSHFMRRVQAMLAERGRKLAGWNEVGNGAGVETAGTLLTVWQKATIGAGLARRGYGIVMAPAEAYYLDIAHSEGWDEVGMSWAGATSLETAYAYEVGDDIPSDLLPRLKGIQACLWTELIDSRAHFNHLVFPRLAAVAEAGWTPAAAKDWSRFQGLIRFCPSF</sequence>
<proteinExistence type="inferred from homology"/>
<evidence type="ECO:0000256" key="2">
    <source>
        <dbReference type="ARBA" id="ARBA00006285"/>
    </source>
</evidence>